<dbReference type="GO" id="GO:0000814">
    <property type="term" value="C:ESCRT II complex"/>
    <property type="evidence" value="ECO:0007669"/>
    <property type="project" value="UniProtKB-UniRule"/>
</dbReference>
<comment type="function">
    <text evidence="7">Component of the ESCRT-II complex (endosomal sorting complex required for transport II), which is required for multivesicular body (MVB) formation and sorting of endosomal cargo proteins into MVBs.</text>
</comment>
<reference evidence="9" key="1">
    <citation type="submission" date="2019-08" db="EMBL/GenBank/DDBJ databases">
        <title>The genome of the North American firefly Photinus pyralis.</title>
        <authorList>
            <consortium name="Photinus pyralis genome working group"/>
            <person name="Fallon T.R."/>
            <person name="Sander Lower S.E."/>
            <person name="Weng J.-K."/>
        </authorList>
    </citation>
    <scope>NUCLEOTIDE SEQUENCE</scope>
    <source>
        <strain evidence="9">TRF0915ILg1</strain>
        <tissue evidence="9">Whole body</tissue>
    </source>
</reference>
<dbReference type="SUPFAM" id="SSF46785">
    <property type="entry name" value="Winged helix' DNA-binding domain"/>
    <property type="match status" value="2"/>
</dbReference>
<dbReference type="GO" id="GO:0032266">
    <property type="term" value="F:phosphatidylinositol-3-phosphate binding"/>
    <property type="evidence" value="ECO:0007669"/>
    <property type="project" value="UniProtKB-UniRule"/>
</dbReference>
<protein>
    <recommendedName>
        <fullName evidence="2 7">Vacuolar protein-sorting-associated protein 36</fullName>
    </recommendedName>
    <alternativeName>
        <fullName evidence="6 7">ESCRT-II complex subunit VPS36</fullName>
    </alternativeName>
</protein>
<dbReference type="PANTHER" id="PTHR13128">
    <property type="entry name" value="VACUOLAR PROTEIN-SORTING-ASSOCIATED PROTEIN 36"/>
    <property type="match status" value="1"/>
</dbReference>
<dbReference type="AlphaFoldDB" id="A0A8K0D2C4"/>
<evidence type="ECO:0000256" key="6">
    <source>
        <dbReference type="ARBA" id="ARBA00030114"/>
    </source>
</evidence>
<dbReference type="GO" id="GO:0043130">
    <property type="term" value="F:ubiquitin binding"/>
    <property type="evidence" value="ECO:0007669"/>
    <property type="project" value="UniProtKB-UniRule"/>
</dbReference>
<evidence type="ECO:0000313" key="9">
    <source>
        <dbReference type="EMBL" id="KAF2894862.1"/>
    </source>
</evidence>
<dbReference type="Gene3D" id="6.10.140.260">
    <property type="match status" value="1"/>
</dbReference>
<evidence type="ECO:0000256" key="5">
    <source>
        <dbReference type="ARBA" id="ARBA00022927"/>
    </source>
</evidence>
<name>A0A8K0D2C4_IGNLU</name>
<dbReference type="EMBL" id="VTPC01006523">
    <property type="protein sequence ID" value="KAF2894862.1"/>
    <property type="molecule type" value="Genomic_DNA"/>
</dbReference>
<comment type="caution">
    <text evidence="9">The sequence shown here is derived from an EMBL/GenBank/DDBJ whole genome shotgun (WGS) entry which is preliminary data.</text>
</comment>
<comment type="subunit">
    <text evidence="7">Component of the endosomal sorting complex required for transport II (ESCRT-II).</text>
</comment>
<dbReference type="Proteomes" id="UP000801492">
    <property type="component" value="Unassembled WGS sequence"/>
</dbReference>
<comment type="subcellular location">
    <subcellularLocation>
        <location evidence="7">Cytoplasm</location>
    </subcellularLocation>
    <subcellularLocation>
        <location evidence="7">Endosome</location>
    </subcellularLocation>
</comment>
<feature type="compositionally biased region" description="Low complexity" evidence="8">
    <location>
        <begin position="8"/>
        <end position="18"/>
    </location>
</feature>
<proteinExistence type="inferred from homology"/>
<keyword evidence="5 7" id="KW-0653">Protein transport</keyword>
<dbReference type="FunFam" id="1.10.10.10:FF:000416">
    <property type="entry name" value="Vacuolar protein-sorting-associated protein 36"/>
    <property type="match status" value="1"/>
</dbReference>
<keyword evidence="7" id="KW-0967">Endosome</keyword>
<evidence type="ECO:0000256" key="8">
    <source>
        <dbReference type="SAM" id="MobiDB-lite"/>
    </source>
</evidence>
<dbReference type="GO" id="GO:0043328">
    <property type="term" value="P:protein transport to vacuole involved in ubiquitin-dependent protein catabolic process via the multivesicular body sorting pathway"/>
    <property type="evidence" value="ECO:0007669"/>
    <property type="project" value="UniProtKB-UniRule"/>
</dbReference>
<evidence type="ECO:0000256" key="4">
    <source>
        <dbReference type="ARBA" id="ARBA00022490"/>
    </source>
</evidence>
<feature type="region of interest" description="Disordered" evidence="8">
    <location>
        <begin position="1"/>
        <end position="26"/>
    </location>
</feature>
<dbReference type="PANTHER" id="PTHR13128:SF12">
    <property type="entry name" value="VACUOLAR PROTEIN-SORTING-ASSOCIATED PROTEIN 36"/>
    <property type="match status" value="1"/>
</dbReference>
<keyword evidence="4 7" id="KW-0963">Cytoplasm</keyword>
<evidence type="ECO:0000256" key="1">
    <source>
        <dbReference type="ARBA" id="ARBA00009697"/>
    </source>
</evidence>
<dbReference type="InterPro" id="IPR036388">
    <property type="entry name" value="WH-like_DNA-bd_sf"/>
</dbReference>
<sequence>MQKKRWEASQTSPTASASKPPPPNIKLRTGIVGIERSIQEKQKQTDESISLAFQDLSKLMVMAKDMVHLSQNISTKIREKQGDITEDETVRFKSYLLSLGIEDPVTRDAYKSDNQYYRSLAKQISEIVHTPITEVGGMMTLTDVYCRVNRARGLELLSPEDLLNACRLMESLDLPLKLYLFESGVMVLQLVTLNDESIADSTAELLEEKGSLSSEELAQFLGISVMLAKERLLTTEKFGKSCRDDSTEGLRFYPNWILNREE</sequence>
<dbReference type="InterPro" id="IPR037855">
    <property type="entry name" value="Vps36"/>
</dbReference>
<evidence type="ECO:0000256" key="3">
    <source>
        <dbReference type="ARBA" id="ARBA00022448"/>
    </source>
</evidence>
<dbReference type="OrthoDB" id="271448at2759"/>
<dbReference type="Pfam" id="PF04157">
    <property type="entry name" value="EAP30"/>
    <property type="match status" value="1"/>
</dbReference>
<dbReference type="InterPro" id="IPR040608">
    <property type="entry name" value="Snf8/Vps36"/>
</dbReference>
<comment type="similarity">
    <text evidence="1 7">Belongs to the VPS36 family.</text>
</comment>
<dbReference type="GO" id="GO:0031902">
    <property type="term" value="C:late endosome membrane"/>
    <property type="evidence" value="ECO:0007669"/>
    <property type="project" value="UniProtKB-UniRule"/>
</dbReference>
<keyword evidence="10" id="KW-1185">Reference proteome</keyword>
<organism evidence="9 10">
    <name type="scientific">Ignelater luminosus</name>
    <name type="common">Cucubano</name>
    <name type="synonym">Pyrophorus luminosus</name>
    <dbReference type="NCBI Taxonomy" id="2038154"/>
    <lineage>
        <taxon>Eukaryota</taxon>
        <taxon>Metazoa</taxon>
        <taxon>Ecdysozoa</taxon>
        <taxon>Arthropoda</taxon>
        <taxon>Hexapoda</taxon>
        <taxon>Insecta</taxon>
        <taxon>Pterygota</taxon>
        <taxon>Neoptera</taxon>
        <taxon>Endopterygota</taxon>
        <taxon>Coleoptera</taxon>
        <taxon>Polyphaga</taxon>
        <taxon>Elateriformia</taxon>
        <taxon>Elateroidea</taxon>
        <taxon>Elateridae</taxon>
        <taxon>Agrypninae</taxon>
        <taxon>Pyrophorini</taxon>
        <taxon>Ignelater</taxon>
    </lineage>
</organism>
<gene>
    <name evidence="9" type="ORF">ILUMI_11309</name>
</gene>
<accession>A0A8K0D2C4</accession>
<evidence type="ECO:0000256" key="2">
    <source>
        <dbReference type="ARBA" id="ARBA00017953"/>
    </source>
</evidence>
<dbReference type="FunFam" id="1.10.10.10:FF:000170">
    <property type="entry name" value="Vacuolar protein-sorting-associated protein 36"/>
    <property type="match status" value="1"/>
</dbReference>
<dbReference type="InterPro" id="IPR036390">
    <property type="entry name" value="WH_DNA-bd_sf"/>
</dbReference>
<keyword evidence="3 7" id="KW-0813">Transport</keyword>
<evidence type="ECO:0000313" key="10">
    <source>
        <dbReference type="Proteomes" id="UP000801492"/>
    </source>
</evidence>
<dbReference type="Gene3D" id="1.10.10.10">
    <property type="entry name" value="Winged helix-like DNA-binding domain superfamily/Winged helix DNA-binding domain"/>
    <property type="match status" value="2"/>
</dbReference>
<evidence type="ECO:0000256" key="7">
    <source>
        <dbReference type="RuleBase" id="RU367095"/>
    </source>
</evidence>